<evidence type="ECO:0000259" key="13">
    <source>
        <dbReference type="PROSITE" id="PS50885"/>
    </source>
</evidence>
<keyword evidence="8 11" id="KW-1133">Transmembrane helix</keyword>
<dbReference type="Pfam" id="PF00672">
    <property type="entry name" value="HAMP"/>
    <property type="match status" value="1"/>
</dbReference>
<evidence type="ECO:0000256" key="2">
    <source>
        <dbReference type="ARBA" id="ARBA00004370"/>
    </source>
</evidence>
<dbReference type="InterPro" id="IPR003661">
    <property type="entry name" value="HisK_dim/P_dom"/>
</dbReference>
<keyword evidence="10 11" id="KW-0472">Membrane</keyword>
<dbReference type="Proteomes" id="UP000264702">
    <property type="component" value="Unassembled WGS sequence"/>
</dbReference>
<evidence type="ECO:0000256" key="6">
    <source>
        <dbReference type="ARBA" id="ARBA00022692"/>
    </source>
</evidence>
<evidence type="ECO:0000256" key="11">
    <source>
        <dbReference type="SAM" id="Phobius"/>
    </source>
</evidence>
<dbReference type="AlphaFoldDB" id="A0A372IM14"/>
<dbReference type="CDD" id="cd06225">
    <property type="entry name" value="HAMP"/>
    <property type="match status" value="1"/>
</dbReference>
<evidence type="ECO:0000256" key="4">
    <source>
        <dbReference type="ARBA" id="ARBA00022553"/>
    </source>
</evidence>
<evidence type="ECO:0000256" key="1">
    <source>
        <dbReference type="ARBA" id="ARBA00000085"/>
    </source>
</evidence>
<dbReference type="GO" id="GO:0000155">
    <property type="term" value="F:phosphorelay sensor kinase activity"/>
    <property type="evidence" value="ECO:0007669"/>
    <property type="project" value="InterPro"/>
</dbReference>
<dbReference type="CDD" id="cd00082">
    <property type="entry name" value="HisKA"/>
    <property type="match status" value="1"/>
</dbReference>
<dbReference type="Gene3D" id="1.10.287.130">
    <property type="match status" value="1"/>
</dbReference>
<dbReference type="Gene3D" id="6.10.340.10">
    <property type="match status" value="1"/>
</dbReference>
<dbReference type="Pfam" id="PF00512">
    <property type="entry name" value="HisKA"/>
    <property type="match status" value="1"/>
</dbReference>
<evidence type="ECO:0000256" key="3">
    <source>
        <dbReference type="ARBA" id="ARBA00012438"/>
    </source>
</evidence>
<comment type="caution">
    <text evidence="14">The sequence shown here is derived from an EMBL/GenBank/DDBJ whole genome shotgun (WGS) entry which is preliminary data.</text>
</comment>
<keyword evidence="9" id="KW-0902">Two-component regulatory system</keyword>
<dbReference type="EMBL" id="QVQT01000005">
    <property type="protein sequence ID" value="RFU15908.1"/>
    <property type="molecule type" value="Genomic_DNA"/>
</dbReference>
<evidence type="ECO:0000256" key="9">
    <source>
        <dbReference type="ARBA" id="ARBA00023012"/>
    </source>
</evidence>
<evidence type="ECO:0000256" key="5">
    <source>
        <dbReference type="ARBA" id="ARBA00022679"/>
    </source>
</evidence>
<dbReference type="CDD" id="cd00075">
    <property type="entry name" value="HATPase"/>
    <property type="match status" value="1"/>
</dbReference>
<dbReference type="PROSITE" id="PS50885">
    <property type="entry name" value="HAMP"/>
    <property type="match status" value="1"/>
</dbReference>
<comment type="subcellular location">
    <subcellularLocation>
        <location evidence="2">Membrane</location>
    </subcellularLocation>
</comment>
<feature type="transmembrane region" description="Helical" evidence="11">
    <location>
        <begin position="12"/>
        <end position="33"/>
    </location>
</feature>
<dbReference type="FunFam" id="3.30.565.10:FF:000006">
    <property type="entry name" value="Sensor histidine kinase WalK"/>
    <property type="match status" value="1"/>
</dbReference>
<dbReference type="InterPro" id="IPR003594">
    <property type="entry name" value="HATPase_dom"/>
</dbReference>
<dbReference type="PANTHER" id="PTHR45436">
    <property type="entry name" value="SENSOR HISTIDINE KINASE YKOH"/>
    <property type="match status" value="1"/>
</dbReference>
<evidence type="ECO:0000259" key="12">
    <source>
        <dbReference type="PROSITE" id="PS50109"/>
    </source>
</evidence>
<dbReference type="InterPro" id="IPR003660">
    <property type="entry name" value="HAMP_dom"/>
</dbReference>
<comment type="catalytic activity">
    <reaction evidence="1">
        <text>ATP + protein L-histidine = ADP + protein N-phospho-L-histidine.</text>
        <dbReference type="EC" id="2.7.13.3"/>
    </reaction>
</comment>
<sequence>MRGFSISLRLAAWYSCILFCGLAIFGVVMWFILTGSLTAWKDRTLEERASRVESLLGALPPRRSDMALPELDELVGILPEGQLIQIVGIDGRRLFPLDPNLLRDSLGTLICPAPSIDNPTVGNGMYRRLCRPVNYEGKPSYLVVSSSLLEDQTLLRSFTFWLFEMIPVLLAVSSLGGYSLSRRALKPVALLISEAQSITAQDLSRRLPVPQVKDELQLLAHAWNELLSRLEVAMRRVTQFTADASHELRNPIAYIRATAQFHSQNVDLDEISRDGFLEIMEEARRAGELLENLLLLARADVGQILPEVSDVDARPHLEAVCDRIEPLARAKNLSLVMGFAAADHPLILSIDVSHLRRLALILLDNAVKYTLPGGAIRIDCEIADGFHLQVSDTGIGIPQEAGSRIFDRFYRVDTSRADDNPGAGLGLAIAKWIVELYSGEITVQSDLGRGATFRVRLPQHSVSPAE</sequence>
<dbReference type="SMART" id="SM00304">
    <property type="entry name" value="HAMP"/>
    <property type="match status" value="1"/>
</dbReference>
<dbReference type="PROSITE" id="PS50109">
    <property type="entry name" value="HIS_KIN"/>
    <property type="match status" value="1"/>
</dbReference>
<accession>A0A372IM14</accession>
<dbReference type="SUPFAM" id="SSF55874">
    <property type="entry name" value="ATPase domain of HSP90 chaperone/DNA topoisomerase II/histidine kinase"/>
    <property type="match status" value="1"/>
</dbReference>
<gene>
    <name evidence="14" type="ORF">D0Y96_15935</name>
</gene>
<dbReference type="PRINTS" id="PR00344">
    <property type="entry name" value="BCTRLSENSOR"/>
</dbReference>
<dbReference type="SMART" id="SM00388">
    <property type="entry name" value="HisKA"/>
    <property type="match status" value="1"/>
</dbReference>
<feature type="domain" description="Histidine kinase" evidence="12">
    <location>
        <begin position="243"/>
        <end position="461"/>
    </location>
</feature>
<protein>
    <recommendedName>
        <fullName evidence="3">histidine kinase</fullName>
        <ecNumber evidence="3">2.7.13.3</ecNumber>
    </recommendedName>
</protein>
<dbReference type="SMART" id="SM00387">
    <property type="entry name" value="HATPase_c"/>
    <property type="match status" value="1"/>
</dbReference>
<dbReference type="Gene3D" id="3.30.565.10">
    <property type="entry name" value="Histidine kinase-like ATPase, C-terminal domain"/>
    <property type="match status" value="1"/>
</dbReference>
<evidence type="ECO:0000256" key="8">
    <source>
        <dbReference type="ARBA" id="ARBA00022989"/>
    </source>
</evidence>
<dbReference type="Pfam" id="PF02518">
    <property type="entry name" value="HATPase_c"/>
    <property type="match status" value="1"/>
</dbReference>
<organism evidence="14 15">
    <name type="scientific">Paracidobacterium acidisoli</name>
    <dbReference type="NCBI Taxonomy" id="2303751"/>
    <lineage>
        <taxon>Bacteria</taxon>
        <taxon>Pseudomonadati</taxon>
        <taxon>Acidobacteriota</taxon>
        <taxon>Terriglobia</taxon>
        <taxon>Terriglobales</taxon>
        <taxon>Acidobacteriaceae</taxon>
        <taxon>Paracidobacterium</taxon>
    </lineage>
</organism>
<dbReference type="GO" id="GO:0005886">
    <property type="term" value="C:plasma membrane"/>
    <property type="evidence" value="ECO:0007669"/>
    <property type="project" value="TreeGrafter"/>
</dbReference>
<evidence type="ECO:0000313" key="14">
    <source>
        <dbReference type="EMBL" id="RFU15908.1"/>
    </source>
</evidence>
<dbReference type="InterPro" id="IPR036890">
    <property type="entry name" value="HATPase_C_sf"/>
</dbReference>
<keyword evidence="5" id="KW-0808">Transferase</keyword>
<dbReference type="PANTHER" id="PTHR45436:SF5">
    <property type="entry name" value="SENSOR HISTIDINE KINASE TRCS"/>
    <property type="match status" value="1"/>
</dbReference>
<keyword evidence="4" id="KW-0597">Phosphoprotein</keyword>
<evidence type="ECO:0000313" key="15">
    <source>
        <dbReference type="Proteomes" id="UP000264702"/>
    </source>
</evidence>
<keyword evidence="7" id="KW-0418">Kinase</keyword>
<dbReference type="InterPro" id="IPR005467">
    <property type="entry name" value="His_kinase_dom"/>
</dbReference>
<proteinExistence type="predicted"/>
<reference evidence="14 15" key="1">
    <citation type="submission" date="2018-08" db="EMBL/GenBank/DDBJ databases">
        <title>Acidipila sp. 4G-K13, an acidobacterium isolated from forest soil.</title>
        <authorList>
            <person name="Gao Z.-H."/>
            <person name="Qiu L.-H."/>
        </authorList>
    </citation>
    <scope>NUCLEOTIDE SEQUENCE [LARGE SCALE GENOMIC DNA]</scope>
    <source>
        <strain evidence="14 15">4G-K13</strain>
    </source>
</reference>
<name>A0A372IM14_9BACT</name>
<dbReference type="InterPro" id="IPR050428">
    <property type="entry name" value="TCS_sensor_his_kinase"/>
</dbReference>
<evidence type="ECO:0000256" key="10">
    <source>
        <dbReference type="ARBA" id="ARBA00023136"/>
    </source>
</evidence>
<dbReference type="EC" id="2.7.13.3" evidence="3"/>
<keyword evidence="6 11" id="KW-0812">Transmembrane</keyword>
<dbReference type="SUPFAM" id="SSF47384">
    <property type="entry name" value="Homodimeric domain of signal transducing histidine kinase"/>
    <property type="match status" value="1"/>
</dbReference>
<feature type="domain" description="HAMP" evidence="13">
    <location>
        <begin position="182"/>
        <end position="235"/>
    </location>
</feature>
<keyword evidence="15" id="KW-1185">Reference proteome</keyword>
<dbReference type="InterPro" id="IPR036097">
    <property type="entry name" value="HisK_dim/P_sf"/>
</dbReference>
<dbReference type="SUPFAM" id="SSF158472">
    <property type="entry name" value="HAMP domain-like"/>
    <property type="match status" value="1"/>
</dbReference>
<evidence type="ECO:0000256" key="7">
    <source>
        <dbReference type="ARBA" id="ARBA00022777"/>
    </source>
</evidence>
<dbReference type="InterPro" id="IPR004358">
    <property type="entry name" value="Sig_transdc_His_kin-like_C"/>
</dbReference>